<dbReference type="GeneID" id="111126058"/>
<dbReference type="PANTHER" id="PTHR43157:SF31">
    <property type="entry name" value="PHOSPHATIDYLINOSITOL-GLYCAN BIOSYNTHESIS CLASS F PROTEIN"/>
    <property type="match status" value="1"/>
</dbReference>
<dbReference type="AlphaFoldDB" id="A0A8B8DGS2"/>
<dbReference type="Proteomes" id="UP000694844">
    <property type="component" value="Chromosome 3"/>
</dbReference>
<evidence type="ECO:0000256" key="1">
    <source>
        <dbReference type="ARBA" id="ARBA00023002"/>
    </source>
</evidence>
<reference evidence="4" key="1">
    <citation type="submission" date="2025-08" db="UniProtKB">
        <authorList>
            <consortium name="RefSeq"/>
        </authorList>
    </citation>
    <scope>IDENTIFICATION</scope>
    <source>
        <tissue evidence="4">Whole sample</tissue>
    </source>
</reference>
<organism evidence="3 4">
    <name type="scientific">Crassostrea virginica</name>
    <name type="common">Eastern oyster</name>
    <dbReference type="NCBI Taxonomy" id="6565"/>
    <lineage>
        <taxon>Eukaryota</taxon>
        <taxon>Metazoa</taxon>
        <taxon>Spiralia</taxon>
        <taxon>Lophotrochozoa</taxon>
        <taxon>Mollusca</taxon>
        <taxon>Bivalvia</taxon>
        <taxon>Autobranchia</taxon>
        <taxon>Pteriomorphia</taxon>
        <taxon>Ostreida</taxon>
        <taxon>Ostreoidea</taxon>
        <taxon>Ostreidae</taxon>
        <taxon>Crassostrea</taxon>
    </lineage>
</organism>
<keyword evidence="1" id="KW-0560">Oxidoreductase</keyword>
<evidence type="ECO:0000313" key="4">
    <source>
        <dbReference type="RefSeq" id="XP_022326156.1"/>
    </source>
</evidence>
<evidence type="ECO:0000313" key="3">
    <source>
        <dbReference type="Proteomes" id="UP000694844"/>
    </source>
</evidence>
<dbReference type="PANTHER" id="PTHR43157">
    <property type="entry name" value="PHOSPHATIDYLINOSITOL-GLYCAN BIOSYNTHESIS CLASS F PROTEIN-RELATED"/>
    <property type="match status" value="1"/>
</dbReference>
<dbReference type="KEGG" id="cvn:111126058"/>
<dbReference type="RefSeq" id="XP_022326156.1">
    <property type="nucleotide sequence ID" value="XM_022470448.1"/>
</dbReference>
<sequence length="323" mass="35123">MDDLRNFLTEHQTVIVSLAATGVAVVVFRRWMGGGRCHSTARLDGKTVIITGANTGIGKETAVDLAGRGAKVILACRDKKRGETALSEVIKRSGNQQVFLKSLDLASLESVRNFAEDVNRTVSRLDILINNAGVMMSPYMKTSDGFEMQFGTNHLGHFLLTNLLLDKLKGSAPSRIINLSSLAHTFTKGIDYDKMSKEKSYSPLEAYSQSKLANVLFSRELSKRLQGTGVTVNSVHPGGVATELGRYFPGFSLLSPFLSLVGFKTPWEGAQTSINCAVEESLENVTGKYFSDCAVQKESEAAQNDDAAKALWEMSVKMAGLQK</sequence>
<accession>A0A8B8DGS2</accession>
<dbReference type="InterPro" id="IPR002347">
    <property type="entry name" value="SDR_fam"/>
</dbReference>
<dbReference type="NCBIfam" id="NF004846">
    <property type="entry name" value="PRK06197.1"/>
    <property type="match status" value="1"/>
</dbReference>
<dbReference type="SUPFAM" id="SSF51735">
    <property type="entry name" value="NAD(P)-binding Rossmann-fold domains"/>
    <property type="match status" value="1"/>
</dbReference>
<gene>
    <name evidence="4" type="primary">LOC111126058</name>
</gene>
<keyword evidence="3" id="KW-1185">Reference proteome</keyword>
<dbReference type="Gene3D" id="3.40.50.720">
    <property type="entry name" value="NAD(P)-binding Rossmann-like Domain"/>
    <property type="match status" value="1"/>
</dbReference>
<dbReference type="PRINTS" id="PR00081">
    <property type="entry name" value="GDHRDH"/>
</dbReference>
<dbReference type="Pfam" id="PF00106">
    <property type="entry name" value="adh_short"/>
    <property type="match status" value="1"/>
</dbReference>
<dbReference type="PRINTS" id="PR00080">
    <property type="entry name" value="SDRFAMILY"/>
</dbReference>
<dbReference type="GO" id="GO:0016491">
    <property type="term" value="F:oxidoreductase activity"/>
    <property type="evidence" value="ECO:0007669"/>
    <property type="project" value="UniProtKB-KW"/>
</dbReference>
<dbReference type="InterPro" id="IPR036291">
    <property type="entry name" value="NAD(P)-bd_dom_sf"/>
</dbReference>
<evidence type="ECO:0000256" key="2">
    <source>
        <dbReference type="RuleBase" id="RU000363"/>
    </source>
</evidence>
<proteinExistence type="inferred from homology"/>
<protein>
    <submittedName>
        <fullName evidence="4">Retinol dehydrogenase 11-like</fullName>
    </submittedName>
</protein>
<dbReference type="OrthoDB" id="191139at2759"/>
<name>A0A8B8DGS2_CRAVI</name>
<comment type="similarity">
    <text evidence="2">Belongs to the short-chain dehydrogenases/reductases (SDR) family.</text>
</comment>